<accession>A0A1G9V645</accession>
<dbReference type="AlphaFoldDB" id="A0A1G9V645"/>
<feature type="compositionally biased region" description="Basic and acidic residues" evidence="1">
    <location>
        <begin position="34"/>
        <end position="48"/>
    </location>
</feature>
<evidence type="ECO:0000313" key="3">
    <source>
        <dbReference type="Proteomes" id="UP000198704"/>
    </source>
</evidence>
<dbReference type="EMBL" id="FNHS01000003">
    <property type="protein sequence ID" value="SDM67678.1"/>
    <property type="molecule type" value="Genomic_DNA"/>
</dbReference>
<sequence>MRERGSGGRRARHSPSRTPGGWASRPRPGSGVDGDPRGVVERAGRHSPAEAYCLRNFSNGPSIPHSETGRATDAAGKSPQRNAETRIPWTRPDPALPPDPKTSSANADGPRGEVVSFTRLAVLIGPPYSTGSSAAACTWSGVGENHCPQKRTTAVERRFLVELALAPRHRPQMRPSLATKSCPHGASPGHGVRKSGQTSIDPTRPHQRTPGHSGSSHPSAVQRP</sequence>
<protein>
    <submittedName>
        <fullName evidence="2">Uncharacterized protein</fullName>
    </submittedName>
</protein>
<gene>
    <name evidence="2" type="ORF">SAMN05216360_10383</name>
</gene>
<dbReference type="STRING" id="582672.SAMN05216360_10383"/>
<evidence type="ECO:0000256" key="1">
    <source>
        <dbReference type="SAM" id="MobiDB-lite"/>
    </source>
</evidence>
<proteinExistence type="predicted"/>
<reference evidence="3" key="1">
    <citation type="submission" date="2016-10" db="EMBL/GenBank/DDBJ databases">
        <authorList>
            <person name="Varghese N."/>
            <person name="Submissions S."/>
        </authorList>
    </citation>
    <scope>NUCLEOTIDE SEQUENCE [LARGE SCALE GENOMIC DNA]</scope>
    <source>
        <strain evidence="3">BL47</strain>
    </source>
</reference>
<feature type="compositionally biased region" description="Polar residues" evidence="1">
    <location>
        <begin position="210"/>
        <end position="224"/>
    </location>
</feature>
<evidence type="ECO:0000313" key="2">
    <source>
        <dbReference type="EMBL" id="SDM67678.1"/>
    </source>
</evidence>
<name>A0A1G9V645_9HYPH</name>
<feature type="region of interest" description="Disordered" evidence="1">
    <location>
        <begin position="166"/>
        <end position="224"/>
    </location>
</feature>
<feature type="region of interest" description="Disordered" evidence="1">
    <location>
        <begin position="1"/>
        <end position="112"/>
    </location>
</feature>
<keyword evidence="3" id="KW-1185">Reference proteome</keyword>
<organism evidence="2 3">
    <name type="scientific">Methylobacterium phyllostachyos</name>
    <dbReference type="NCBI Taxonomy" id="582672"/>
    <lineage>
        <taxon>Bacteria</taxon>
        <taxon>Pseudomonadati</taxon>
        <taxon>Pseudomonadota</taxon>
        <taxon>Alphaproteobacteria</taxon>
        <taxon>Hyphomicrobiales</taxon>
        <taxon>Methylobacteriaceae</taxon>
        <taxon>Methylobacterium</taxon>
    </lineage>
</organism>
<dbReference type="Proteomes" id="UP000198704">
    <property type="component" value="Unassembled WGS sequence"/>
</dbReference>